<dbReference type="GO" id="GO:0005886">
    <property type="term" value="C:plasma membrane"/>
    <property type="evidence" value="ECO:0007669"/>
    <property type="project" value="UniProtKB-SubCell"/>
</dbReference>
<keyword evidence="2" id="KW-1003">Cell membrane</keyword>
<protein>
    <submittedName>
        <fullName evidence="8">ABC transporter permease</fullName>
    </submittedName>
</protein>
<comment type="caution">
    <text evidence="8">The sequence shown here is derived from an EMBL/GenBank/DDBJ whole genome shotgun (WGS) entry which is preliminary data.</text>
</comment>
<evidence type="ECO:0000256" key="3">
    <source>
        <dbReference type="ARBA" id="ARBA00022692"/>
    </source>
</evidence>
<dbReference type="Proteomes" id="UP001321506">
    <property type="component" value="Unassembled WGS sequence"/>
</dbReference>
<dbReference type="EMBL" id="JASATX010000004">
    <property type="protein sequence ID" value="MDI2099364.1"/>
    <property type="molecule type" value="Genomic_DNA"/>
</dbReference>
<feature type="transmembrane region" description="Helical" evidence="7">
    <location>
        <begin position="68"/>
        <end position="88"/>
    </location>
</feature>
<evidence type="ECO:0000256" key="4">
    <source>
        <dbReference type="ARBA" id="ARBA00022989"/>
    </source>
</evidence>
<dbReference type="GO" id="GO:0022857">
    <property type="term" value="F:transmembrane transporter activity"/>
    <property type="evidence" value="ECO:0007669"/>
    <property type="project" value="InterPro"/>
</dbReference>
<accession>A0AAW6TAD1</accession>
<feature type="transmembrane region" description="Helical" evidence="7">
    <location>
        <begin position="156"/>
        <end position="176"/>
    </location>
</feature>
<keyword evidence="3 7" id="KW-0812">Transmembrane</keyword>
<dbReference type="Pfam" id="PF02653">
    <property type="entry name" value="BPD_transp_2"/>
    <property type="match status" value="1"/>
</dbReference>
<proteinExistence type="predicted"/>
<evidence type="ECO:0000256" key="7">
    <source>
        <dbReference type="SAM" id="Phobius"/>
    </source>
</evidence>
<comment type="subcellular location">
    <subcellularLocation>
        <location evidence="1">Cell membrane</location>
        <topology evidence="1">Multi-pass membrane protein</topology>
    </subcellularLocation>
</comment>
<evidence type="ECO:0000313" key="9">
    <source>
        <dbReference type="Proteomes" id="UP001321506"/>
    </source>
</evidence>
<gene>
    <name evidence="8" type="ORF">QF206_10360</name>
</gene>
<dbReference type="CDD" id="cd06579">
    <property type="entry name" value="TM_PBP1_transp_AraH_like"/>
    <property type="match status" value="1"/>
</dbReference>
<feature type="transmembrane region" description="Helical" evidence="7">
    <location>
        <begin position="100"/>
        <end position="118"/>
    </location>
</feature>
<feature type="transmembrane region" description="Helical" evidence="7">
    <location>
        <begin position="301"/>
        <end position="321"/>
    </location>
</feature>
<keyword evidence="5 7" id="KW-0472">Membrane</keyword>
<evidence type="ECO:0000256" key="1">
    <source>
        <dbReference type="ARBA" id="ARBA00004651"/>
    </source>
</evidence>
<evidence type="ECO:0000256" key="6">
    <source>
        <dbReference type="SAM" id="MobiDB-lite"/>
    </source>
</evidence>
<dbReference type="RefSeq" id="WP_281489151.1">
    <property type="nucleotide sequence ID" value="NZ_JASATX010000004.1"/>
</dbReference>
<dbReference type="PANTHER" id="PTHR32196:SF72">
    <property type="entry name" value="RIBOSE IMPORT PERMEASE PROTEIN RBSC"/>
    <property type="match status" value="1"/>
</dbReference>
<feature type="transmembrane region" description="Helical" evidence="7">
    <location>
        <begin position="31"/>
        <end position="56"/>
    </location>
</feature>
<name>A0AAW6TAD1_9MICO</name>
<feature type="transmembrane region" description="Helical" evidence="7">
    <location>
        <begin position="124"/>
        <end position="144"/>
    </location>
</feature>
<feature type="transmembrane region" description="Helical" evidence="7">
    <location>
        <begin position="246"/>
        <end position="264"/>
    </location>
</feature>
<keyword evidence="4 7" id="KW-1133">Transmembrane helix</keyword>
<feature type="transmembrane region" description="Helical" evidence="7">
    <location>
        <begin position="196"/>
        <end position="216"/>
    </location>
</feature>
<dbReference type="PANTHER" id="PTHR32196">
    <property type="entry name" value="ABC TRANSPORTER PERMEASE PROTEIN YPHD-RELATED-RELATED"/>
    <property type="match status" value="1"/>
</dbReference>
<feature type="transmembrane region" description="Helical" evidence="7">
    <location>
        <begin position="276"/>
        <end position="294"/>
    </location>
</feature>
<organism evidence="8 9">
    <name type="scientific">Ruicaihuangia caeni</name>
    <dbReference type="NCBI Taxonomy" id="3042517"/>
    <lineage>
        <taxon>Bacteria</taxon>
        <taxon>Bacillati</taxon>
        <taxon>Actinomycetota</taxon>
        <taxon>Actinomycetes</taxon>
        <taxon>Micrococcales</taxon>
        <taxon>Microbacteriaceae</taxon>
        <taxon>Ruicaihuangia</taxon>
    </lineage>
</organism>
<evidence type="ECO:0000313" key="8">
    <source>
        <dbReference type="EMBL" id="MDI2099364.1"/>
    </source>
</evidence>
<dbReference type="AlphaFoldDB" id="A0AAW6TAD1"/>
<feature type="transmembrane region" description="Helical" evidence="7">
    <location>
        <begin position="327"/>
        <end position="345"/>
    </location>
</feature>
<keyword evidence="9" id="KW-1185">Reference proteome</keyword>
<sequence>MSTNTITDPPIAQLSKAPDPTQRTGNGTKYWIIKGFAVLGPLPVLLVLLAVVFGLVSPVFFSAQNLQSIATMSVFLLLTALAQMLILISGGFDLSVGSNIALTSVCTALVMNAVFGGLDEYVGLAMLWGLLVATLVGACIGLVNGIGVAILKVNPFIVTLATMSIFAGVTMVVSSGREVSGLPRFFTHVLGSGRLGVVPVPLLIAIPVVLAIVVVLRRTAFGKSVYAIGGNETAATVAGIRVRRNLIIVYVLGGLLTAYAGWLLTARVSSGQPQLGTEYMMQSITAAIIGGASLRGGRGGVGGTILGVLFLVGLTNGMNLMRMDSNQQSIAIGIALVLSVLISRLREQARRTVAVMELTRR</sequence>
<reference evidence="8 9" key="1">
    <citation type="submission" date="2023-04" db="EMBL/GenBank/DDBJ databases">
        <title>Klugiella caeni sp. nov. isolated from the sludge of biochemical tank.</title>
        <authorList>
            <person name="Geng K."/>
        </authorList>
    </citation>
    <scope>NUCLEOTIDE SEQUENCE [LARGE SCALE GENOMIC DNA]</scope>
    <source>
        <strain evidence="8 9">YN-L-19</strain>
    </source>
</reference>
<dbReference type="InterPro" id="IPR001851">
    <property type="entry name" value="ABC_transp_permease"/>
</dbReference>
<feature type="region of interest" description="Disordered" evidence="6">
    <location>
        <begin position="1"/>
        <end position="23"/>
    </location>
</feature>
<evidence type="ECO:0000256" key="5">
    <source>
        <dbReference type="ARBA" id="ARBA00023136"/>
    </source>
</evidence>
<evidence type="ECO:0000256" key="2">
    <source>
        <dbReference type="ARBA" id="ARBA00022475"/>
    </source>
</evidence>